<dbReference type="InterPro" id="IPR000253">
    <property type="entry name" value="FHA_dom"/>
</dbReference>
<dbReference type="GeneID" id="17275111"/>
<evidence type="ECO:0000259" key="1">
    <source>
        <dbReference type="PROSITE" id="PS50006"/>
    </source>
</evidence>
<organism evidence="2 3">
    <name type="scientific">Emiliania huxleyi (strain CCMP1516)</name>
    <dbReference type="NCBI Taxonomy" id="280463"/>
    <lineage>
        <taxon>Eukaryota</taxon>
        <taxon>Haptista</taxon>
        <taxon>Haptophyta</taxon>
        <taxon>Prymnesiophyceae</taxon>
        <taxon>Isochrysidales</taxon>
        <taxon>Noelaerhabdaceae</taxon>
        <taxon>Emiliania</taxon>
    </lineage>
</organism>
<dbReference type="Gene3D" id="2.60.200.20">
    <property type="match status" value="1"/>
</dbReference>
<feature type="domain" description="FHA" evidence="1">
    <location>
        <begin position="25"/>
        <end position="76"/>
    </location>
</feature>
<accession>A0A0D3K253</accession>
<dbReference type="SUPFAM" id="SSF49879">
    <property type="entry name" value="SMAD/FHA domain"/>
    <property type="match status" value="1"/>
</dbReference>
<dbReference type="Pfam" id="PF00498">
    <property type="entry name" value="FHA"/>
    <property type="match status" value="1"/>
</dbReference>
<dbReference type="PROSITE" id="PS50006">
    <property type="entry name" value="FHA_DOMAIN"/>
    <property type="match status" value="1"/>
</dbReference>
<dbReference type="STRING" id="2903.R1D390"/>
<reference evidence="2" key="2">
    <citation type="submission" date="2024-10" db="UniProtKB">
        <authorList>
            <consortium name="EnsemblProtists"/>
        </authorList>
    </citation>
    <scope>IDENTIFICATION</scope>
</reference>
<dbReference type="InterPro" id="IPR008984">
    <property type="entry name" value="SMAD_FHA_dom_sf"/>
</dbReference>
<sequence>MPHLDVYKGGEIVETIALSASKRRYTVGRQEGVADILLTHASISREQATLTVSASGSVVVTDLGSAQGTYISGKPIEPRKPHLLAAGRSLVFGKQGALFHGARFGEWNALRAKGVGGATAGPEAGEVAGEAPPLALVACAPSGGDGSLGVHLLRRVSGARDGSAP</sequence>
<dbReference type="PANTHER" id="PTHR23308">
    <property type="entry name" value="NUCLEAR INHIBITOR OF PROTEIN PHOSPHATASE-1"/>
    <property type="match status" value="1"/>
</dbReference>
<evidence type="ECO:0000313" key="3">
    <source>
        <dbReference type="Proteomes" id="UP000013827"/>
    </source>
</evidence>
<dbReference type="Proteomes" id="UP000013827">
    <property type="component" value="Unassembled WGS sequence"/>
</dbReference>
<evidence type="ECO:0000313" key="2">
    <source>
        <dbReference type="EnsemblProtists" id="EOD29838"/>
    </source>
</evidence>
<dbReference type="AlphaFoldDB" id="A0A0D3K253"/>
<dbReference type="HOGENOM" id="CLU_1613893_0_0_1"/>
<dbReference type="KEGG" id="ehx:EMIHUDRAFT_233392"/>
<reference evidence="3" key="1">
    <citation type="journal article" date="2013" name="Nature">
        <title>Pan genome of the phytoplankton Emiliania underpins its global distribution.</title>
        <authorList>
            <person name="Read B.A."/>
            <person name="Kegel J."/>
            <person name="Klute M.J."/>
            <person name="Kuo A."/>
            <person name="Lefebvre S.C."/>
            <person name="Maumus F."/>
            <person name="Mayer C."/>
            <person name="Miller J."/>
            <person name="Monier A."/>
            <person name="Salamov A."/>
            <person name="Young J."/>
            <person name="Aguilar M."/>
            <person name="Claverie J.M."/>
            <person name="Frickenhaus S."/>
            <person name="Gonzalez K."/>
            <person name="Herman E.K."/>
            <person name="Lin Y.C."/>
            <person name="Napier J."/>
            <person name="Ogata H."/>
            <person name="Sarno A.F."/>
            <person name="Shmutz J."/>
            <person name="Schroeder D."/>
            <person name="de Vargas C."/>
            <person name="Verret F."/>
            <person name="von Dassow P."/>
            <person name="Valentin K."/>
            <person name="Van de Peer Y."/>
            <person name="Wheeler G."/>
            <person name="Dacks J.B."/>
            <person name="Delwiche C.F."/>
            <person name="Dyhrman S.T."/>
            <person name="Glockner G."/>
            <person name="John U."/>
            <person name="Richards T."/>
            <person name="Worden A.Z."/>
            <person name="Zhang X."/>
            <person name="Grigoriev I.V."/>
            <person name="Allen A.E."/>
            <person name="Bidle K."/>
            <person name="Borodovsky M."/>
            <person name="Bowler C."/>
            <person name="Brownlee C."/>
            <person name="Cock J.M."/>
            <person name="Elias M."/>
            <person name="Gladyshev V.N."/>
            <person name="Groth M."/>
            <person name="Guda C."/>
            <person name="Hadaegh A."/>
            <person name="Iglesias-Rodriguez M.D."/>
            <person name="Jenkins J."/>
            <person name="Jones B.M."/>
            <person name="Lawson T."/>
            <person name="Leese F."/>
            <person name="Lindquist E."/>
            <person name="Lobanov A."/>
            <person name="Lomsadze A."/>
            <person name="Malik S.B."/>
            <person name="Marsh M.E."/>
            <person name="Mackinder L."/>
            <person name="Mock T."/>
            <person name="Mueller-Roeber B."/>
            <person name="Pagarete A."/>
            <person name="Parker M."/>
            <person name="Probert I."/>
            <person name="Quesneville H."/>
            <person name="Raines C."/>
            <person name="Rensing S.A."/>
            <person name="Riano-Pachon D.M."/>
            <person name="Richier S."/>
            <person name="Rokitta S."/>
            <person name="Shiraiwa Y."/>
            <person name="Soanes D.M."/>
            <person name="van der Giezen M."/>
            <person name="Wahlund T.M."/>
            <person name="Williams B."/>
            <person name="Wilson W."/>
            <person name="Wolfe G."/>
            <person name="Wurch L.L."/>
        </authorList>
    </citation>
    <scope>NUCLEOTIDE SEQUENCE</scope>
</reference>
<dbReference type="RefSeq" id="XP_005782267.1">
    <property type="nucleotide sequence ID" value="XM_005782210.1"/>
</dbReference>
<dbReference type="eggNOG" id="KOG1880">
    <property type="taxonomic scope" value="Eukaryota"/>
</dbReference>
<proteinExistence type="predicted"/>
<dbReference type="EnsemblProtists" id="EOD29838">
    <property type="protein sequence ID" value="EOD29838"/>
    <property type="gene ID" value="EMIHUDRAFT_233392"/>
</dbReference>
<dbReference type="InterPro" id="IPR050923">
    <property type="entry name" value="Cell_Proc_Reg/RNA_Proc"/>
</dbReference>
<protein>
    <recommendedName>
        <fullName evidence="1">FHA domain-containing protein</fullName>
    </recommendedName>
</protein>
<dbReference type="PaxDb" id="2903-EOD29838"/>
<dbReference type="SMART" id="SM00240">
    <property type="entry name" value="FHA"/>
    <property type="match status" value="1"/>
</dbReference>
<name>A0A0D3K253_EMIH1</name>
<keyword evidence="3" id="KW-1185">Reference proteome</keyword>